<dbReference type="Proteomes" id="UP001302120">
    <property type="component" value="Unassembled WGS sequence"/>
</dbReference>
<comment type="caution">
    <text evidence="1">The sequence shown here is derived from an EMBL/GenBank/DDBJ whole genome shotgun (WGS) entry which is preliminary data.</text>
</comment>
<protein>
    <submittedName>
        <fullName evidence="1">DUF2141 domain-containing protein</fullName>
    </submittedName>
</protein>
<reference evidence="1 2" key="1">
    <citation type="submission" date="2023-12" db="EMBL/GenBank/DDBJ databases">
        <title>Baltic Sea Cyanobacteria.</title>
        <authorList>
            <person name="Delbaje E."/>
            <person name="Fewer D.P."/>
            <person name="Shishido T.K."/>
        </authorList>
    </citation>
    <scope>NUCLEOTIDE SEQUENCE [LARGE SCALE GENOMIC DNA]</scope>
    <source>
        <strain evidence="1 2">UHCC-0300</strain>
    </source>
</reference>
<dbReference type="EMBL" id="JAYGHG010000005">
    <property type="protein sequence ID" value="MEA5580682.1"/>
    <property type="molecule type" value="Genomic_DNA"/>
</dbReference>
<proteinExistence type="predicted"/>
<keyword evidence="2" id="KW-1185">Reference proteome</keyword>
<name>A0ABU5UAW9_9CYAN</name>
<dbReference type="InterPro" id="IPR018673">
    <property type="entry name" value="DUF2141"/>
</dbReference>
<dbReference type="Pfam" id="PF09912">
    <property type="entry name" value="DUF2141"/>
    <property type="match status" value="1"/>
</dbReference>
<dbReference type="RefSeq" id="WP_323195028.1">
    <property type="nucleotide sequence ID" value="NZ_JAYGHG010000005.1"/>
</dbReference>
<sequence length="157" mass="16935">MWNLTVFKPIILGTLLSIGLGNTVNAEAMTKLTVVVDGIKHKTGEICLGVYPSAKGFPMSTNDVIKSACLKPKGDTLTHVFSGLKPGNYAVAIVDDQNGDRQLNKDFLGIPKEGFGISQNPTVSVFTGTPKFNDASFLLIRNQNTTINILMKYSLDS</sequence>
<evidence type="ECO:0000313" key="2">
    <source>
        <dbReference type="Proteomes" id="UP001302120"/>
    </source>
</evidence>
<gene>
    <name evidence="1" type="ORF">VB620_04915</name>
</gene>
<organism evidence="1 2">
    <name type="scientific">Nodularia harveyana UHCC-0300</name>
    <dbReference type="NCBI Taxonomy" id="2974287"/>
    <lineage>
        <taxon>Bacteria</taxon>
        <taxon>Bacillati</taxon>
        <taxon>Cyanobacteriota</taxon>
        <taxon>Cyanophyceae</taxon>
        <taxon>Nostocales</taxon>
        <taxon>Nodulariaceae</taxon>
        <taxon>Nodularia</taxon>
    </lineage>
</organism>
<evidence type="ECO:0000313" key="1">
    <source>
        <dbReference type="EMBL" id="MEA5580682.1"/>
    </source>
</evidence>
<accession>A0ABU5UAW9</accession>